<dbReference type="RefSeq" id="WP_367975136.1">
    <property type="nucleotide sequence ID" value="NZ_JBFPEQ010000001.1"/>
</dbReference>
<dbReference type="Proteomes" id="UP001556617">
    <property type="component" value="Unassembled WGS sequence"/>
</dbReference>
<feature type="transmembrane region" description="Helical" evidence="1">
    <location>
        <begin position="20"/>
        <end position="53"/>
    </location>
</feature>
<proteinExistence type="predicted"/>
<keyword evidence="1" id="KW-0472">Membrane</keyword>
<evidence type="ECO:0008006" key="4">
    <source>
        <dbReference type="Google" id="ProtNLM"/>
    </source>
</evidence>
<evidence type="ECO:0000313" key="3">
    <source>
        <dbReference type="Proteomes" id="UP001556617"/>
    </source>
</evidence>
<dbReference type="EMBL" id="JBFPER010000001">
    <property type="protein sequence ID" value="MEX0381403.1"/>
    <property type="molecule type" value="Genomic_DNA"/>
</dbReference>
<evidence type="ECO:0000256" key="1">
    <source>
        <dbReference type="SAM" id="Phobius"/>
    </source>
</evidence>
<reference evidence="2 3" key="1">
    <citation type="submission" date="2024-07" db="EMBL/GenBank/DDBJ databases">
        <authorList>
            <person name="Yun M."/>
        </authorList>
    </citation>
    <scope>NUCLEOTIDE SEQUENCE [LARGE SCALE GENOMIC DNA]</scope>
    <source>
        <strain evidence="2 3">MS01</strain>
    </source>
</reference>
<gene>
    <name evidence="2" type="ORF">AB3K24_08575</name>
</gene>
<keyword evidence="1" id="KW-1133">Transmembrane helix</keyword>
<name>A0ABV3S5R0_9LACO</name>
<feature type="transmembrane region" description="Helical" evidence="1">
    <location>
        <begin position="65"/>
        <end position="87"/>
    </location>
</feature>
<evidence type="ECO:0000313" key="2">
    <source>
        <dbReference type="EMBL" id="MEX0381403.1"/>
    </source>
</evidence>
<protein>
    <recommendedName>
        <fullName evidence="4">Integral membrane protein</fullName>
    </recommendedName>
</protein>
<keyword evidence="3" id="KW-1185">Reference proteome</keyword>
<organism evidence="2 3">
    <name type="scientific">Leuconostoc aquikimchii</name>
    <dbReference type="NCBI Taxonomy" id="3236804"/>
    <lineage>
        <taxon>Bacteria</taxon>
        <taxon>Bacillati</taxon>
        <taxon>Bacillota</taxon>
        <taxon>Bacilli</taxon>
        <taxon>Lactobacillales</taxon>
        <taxon>Lactobacillaceae</taxon>
        <taxon>Leuconostoc</taxon>
    </lineage>
</organism>
<sequence length="89" mass="9430">MHEQQVVMVTNKKNGLGLTGFVLAIIALFVGEIPIIGWVVWLLGAVFSVIGLFKMPRGFAIAGTIISFIGLIMIIVIGGIIASIFGANM</sequence>
<accession>A0ABV3S5R0</accession>
<keyword evidence="1" id="KW-0812">Transmembrane</keyword>
<comment type="caution">
    <text evidence="2">The sequence shown here is derived from an EMBL/GenBank/DDBJ whole genome shotgun (WGS) entry which is preliminary data.</text>
</comment>